<name>A0A6I9Q0R2_9TELE</name>
<evidence type="ECO:0000313" key="2">
    <source>
        <dbReference type="RefSeq" id="XP_010791126.1"/>
    </source>
</evidence>
<organism evidence="1 2">
    <name type="scientific">Notothenia coriiceps</name>
    <name type="common">black rockcod</name>
    <dbReference type="NCBI Taxonomy" id="8208"/>
    <lineage>
        <taxon>Eukaryota</taxon>
        <taxon>Metazoa</taxon>
        <taxon>Chordata</taxon>
        <taxon>Craniata</taxon>
        <taxon>Vertebrata</taxon>
        <taxon>Euteleostomi</taxon>
        <taxon>Actinopterygii</taxon>
        <taxon>Neopterygii</taxon>
        <taxon>Teleostei</taxon>
        <taxon>Neoteleostei</taxon>
        <taxon>Acanthomorphata</taxon>
        <taxon>Eupercaria</taxon>
        <taxon>Perciformes</taxon>
        <taxon>Notothenioidei</taxon>
        <taxon>Nototheniidae</taxon>
        <taxon>Notothenia</taxon>
    </lineage>
</organism>
<dbReference type="OrthoDB" id="6125419at2759"/>
<dbReference type="GeneID" id="104964106"/>
<evidence type="ECO:0000313" key="1">
    <source>
        <dbReference type="Proteomes" id="UP000504611"/>
    </source>
</evidence>
<protein>
    <submittedName>
        <fullName evidence="2">Focadhesin-like</fullName>
    </submittedName>
</protein>
<gene>
    <name evidence="2" type="primary">LOC104964106</name>
</gene>
<dbReference type="GO" id="GO:0060147">
    <property type="term" value="P:regulation of post-transcriptional gene silencing"/>
    <property type="evidence" value="ECO:0007669"/>
    <property type="project" value="InterPro"/>
</dbReference>
<keyword evidence="1" id="KW-1185">Reference proteome</keyword>
<sequence length="361" mass="40081">MRLCRNNPHPYITALENRVDCWPALLLEIDDFIQQAAERNEPAYVTMLAPFLRYLYCEPQRQPQHALLRHGLLRVLMPSHPAAGSLLQNKEQDPVFESLLHCLCQLVPHMQVDSVEAVLEFCGFVDALLQVLVPAPEQWRSERVGLTLQLLCACRRCLRLNADCRPLLNLLQQLLPACQQELPLDELLMGMALLLLEVPATQQTSLLNLALSLVPEHGELAPWLSPVLVLPVLQLLSCLGLTEALADQRRHRLNQDLAHSLLRRISRETDKLSQSSPPLALPLSSWYNELSVALSVLRRVTEDPAAAADWLLSVSSALSSGQSQLCSLSLMVTHLLLTGGEDVCQLALKAIQALAAAEPCQ</sequence>
<accession>A0A6I9Q0R2</accession>
<dbReference type="RefSeq" id="XP_010791126.1">
    <property type="nucleotide sequence ID" value="XM_010792824.1"/>
</dbReference>
<proteinExistence type="predicted"/>
<dbReference type="AlphaFoldDB" id="A0A6I9Q0R2"/>
<dbReference type="PANTHER" id="PTHR16212:SF4">
    <property type="entry name" value="FOCADHESIN"/>
    <property type="match status" value="1"/>
</dbReference>
<dbReference type="InterPro" id="IPR045163">
    <property type="entry name" value="Focadhesin/RST1"/>
</dbReference>
<dbReference type="KEGG" id="ncc:104964106"/>
<dbReference type="PANTHER" id="PTHR16212">
    <property type="entry name" value="FOCADHESIN FAMILY MEMBER"/>
    <property type="match status" value="1"/>
</dbReference>
<dbReference type="Proteomes" id="UP000504611">
    <property type="component" value="Unplaced"/>
</dbReference>
<reference evidence="2" key="1">
    <citation type="submission" date="2025-08" db="UniProtKB">
        <authorList>
            <consortium name="RefSeq"/>
        </authorList>
    </citation>
    <scope>IDENTIFICATION</scope>
    <source>
        <tissue evidence="2">Muscle</tissue>
    </source>
</reference>
<feature type="non-terminal residue" evidence="2">
    <location>
        <position position="361"/>
    </location>
</feature>